<protein>
    <submittedName>
        <fullName evidence="1">Uncharacterized protein</fullName>
    </submittedName>
</protein>
<gene>
    <name evidence="1" type="ORF">M9H77_29699</name>
</gene>
<organism evidence="1 2">
    <name type="scientific">Catharanthus roseus</name>
    <name type="common">Madagascar periwinkle</name>
    <name type="synonym">Vinca rosea</name>
    <dbReference type="NCBI Taxonomy" id="4058"/>
    <lineage>
        <taxon>Eukaryota</taxon>
        <taxon>Viridiplantae</taxon>
        <taxon>Streptophyta</taxon>
        <taxon>Embryophyta</taxon>
        <taxon>Tracheophyta</taxon>
        <taxon>Spermatophyta</taxon>
        <taxon>Magnoliopsida</taxon>
        <taxon>eudicotyledons</taxon>
        <taxon>Gunneridae</taxon>
        <taxon>Pentapetalae</taxon>
        <taxon>asterids</taxon>
        <taxon>lamiids</taxon>
        <taxon>Gentianales</taxon>
        <taxon>Apocynaceae</taxon>
        <taxon>Rauvolfioideae</taxon>
        <taxon>Vinceae</taxon>
        <taxon>Catharanthinae</taxon>
        <taxon>Catharanthus</taxon>
    </lineage>
</organism>
<sequence length="111" mass="12773">MVEVPTHMHPSLIVPNVLMRHHEHRSRLIWSHMLPGFSGSLNHVRYINLLEDFEAINTYSCHVQLDPLAPFGAMWCTSFDLSQLLVHVLLTYRDQLEFMPSDQSVCMAAIS</sequence>
<name>A0ACB9ZV56_CATRO</name>
<accession>A0ACB9ZV56</accession>
<evidence type="ECO:0000313" key="1">
    <source>
        <dbReference type="EMBL" id="KAI5652512.1"/>
    </source>
</evidence>
<comment type="caution">
    <text evidence="1">The sequence shown here is derived from an EMBL/GenBank/DDBJ whole genome shotgun (WGS) entry which is preliminary data.</text>
</comment>
<reference evidence="2" key="1">
    <citation type="journal article" date="2023" name="Nat. Plants">
        <title>Single-cell RNA sequencing provides a high-resolution roadmap for understanding the multicellular compartmentation of specialized metabolism.</title>
        <authorList>
            <person name="Sun S."/>
            <person name="Shen X."/>
            <person name="Li Y."/>
            <person name="Li Y."/>
            <person name="Wang S."/>
            <person name="Li R."/>
            <person name="Zhang H."/>
            <person name="Shen G."/>
            <person name="Guo B."/>
            <person name="Wei J."/>
            <person name="Xu J."/>
            <person name="St-Pierre B."/>
            <person name="Chen S."/>
            <person name="Sun C."/>
        </authorList>
    </citation>
    <scope>NUCLEOTIDE SEQUENCE [LARGE SCALE GENOMIC DNA]</scope>
</reference>
<dbReference type="EMBL" id="CM044707">
    <property type="protein sequence ID" value="KAI5652512.1"/>
    <property type="molecule type" value="Genomic_DNA"/>
</dbReference>
<dbReference type="Proteomes" id="UP001060085">
    <property type="component" value="Linkage Group LG07"/>
</dbReference>
<keyword evidence="2" id="KW-1185">Reference proteome</keyword>
<evidence type="ECO:0000313" key="2">
    <source>
        <dbReference type="Proteomes" id="UP001060085"/>
    </source>
</evidence>
<proteinExistence type="predicted"/>